<evidence type="ECO:0000313" key="2">
    <source>
        <dbReference type="EMBL" id="QVI23457.1"/>
    </source>
</evidence>
<dbReference type="Pfam" id="PF12697">
    <property type="entry name" value="Abhydrolase_6"/>
    <property type="match status" value="1"/>
</dbReference>
<keyword evidence="2" id="KW-0378">Hydrolase</keyword>
<evidence type="ECO:0000313" key="3">
    <source>
        <dbReference type="Proteomes" id="UP000683310"/>
    </source>
</evidence>
<dbReference type="InterPro" id="IPR029058">
    <property type="entry name" value="AB_hydrolase_fold"/>
</dbReference>
<dbReference type="InterPro" id="IPR000639">
    <property type="entry name" value="Epox_hydrolase-like"/>
</dbReference>
<dbReference type="GO" id="GO:0016787">
    <property type="term" value="F:hydrolase activity"/>
    <property type="evidence" value="ECO:0007669"/>
    <property type="project" value="UniProtKB-KW"/>
</dbReference>
<dbReference type="PANTHER" id="PTHR46438">
    <property type="entry name" value="ALPHA/BETA-HYDROLASES SUPERFAMILY PROTEIN"/>
    <property type="match status" value="1"/>
</dbReference>
<dbReference type="SUPFAM" id="SSF53474">
    <property type="entry name" value="alpha/beta-Hydrolases"/>
    <property type="match status" value="1"/>
</dbReference>
<evidence type="ECO:0000259" key="1">
    <source>
        <dbReference type="Pfam" id="PF12697"/>
    </source>
</evidence>
<dbReference type="PRINTS" id="PR00412">
    <property type="entry name" value="EPOXHYDRLASE"/>
</dbReference>
<name>A0ABX8CV30_9NOCA</name>
<dbReference type="EMBL" id="CP074371">
    <property type="protein sequence ID" value="QVI23457.1"/>
    <property type="molecule type" value="Genomic_DNA"/>
</dbReference>
<dbReference type="InterPro" id="IPR000073">
    <property type="entry name" value="AB_hydrolase_1"/>
</dbReference>
<gene>
    <name evidence="2" type="ORF">KHQ06_11590</name>
</gene>
<proteinExistence type="predicted"/>
<accession>A0ABX8CV30</accession>
<reference evidence="2 3" key="1">
    <citation type="submission" date="2021-04" db="EMBL/GenBank/DDBJ databases">
        <title>Nocardia tengchongensis.</title>
        <authorList>
            <person name="Zhuang k."/>
            <person name="Ran Y."/>
            <person name="Li W."/>
        </authorList>
    </citation>
    <scope>NUCLEOTIDE SEQUENCE [LARGE SCALE GENOMIC DNA]</scope>
    <source>
        <strain evidence="2 3">CFH S0057</strain>
    </source>
</reference>
<sequence length="314" mass="33663">MPLRRAGGVEWHRTGVNEHRCGRARAPNVPGVTEYLQLDGGRIAYDVTGAGPLIVLSHGMGDHRQVYRFLAPRLVAAGFRVAVMDMRGHGESSLDWTSHDGGVAISRTDVALDILALIRELGGPAVIVGHSLSGGSATIAAALEPGLVRAIVELNPFTRVQSFAVGKLFTLRRYRRGQLLVISTMVFRSLRLWLRYLDAAYPLKTPDFDEYLAGLTATLREPGRFADFMKTGKSTPADAEAQLANIECPALVVMGTEDPDFVDPIAEGEAIVALMPAGLGTVAAAPGSGHYPHAELPELVADLIVKFLAEHPGD</sequence>
<protein>
    <submittedName>
        <fullName evidence="2">Alpha/beta hydrolase</fullName>
    </submittedName>
</protein>
<organism evidence="2 3">
    <name type="scientific">Nocardia tengchongensis</name>
    <dbReference type="NCBI Taxonomy" id="2055889"/>
    <lineage>
        <taxon>Bacteria</taxon>
        <taxon>Bacillati</taxon>
        <taxon>Actinomycetota</taxon>
        <taxon>Actinomycetes</taxon>
        <taxon>Mycobacteriales</taxon>
        <taxon>Nocardiaceae</taxon>
        <taxon>Nocardia</taxon>
    </lineage>
</organism>
<dbReference type="Gene3D" id="3.40.50.1820">
    <property type="entry name" value="alpha/beta hydrolase"/>
    <property type="match status" value="1"/>
</dbReference>
<keyword evidence="3" id="KW-1185">Reference proteome</keyword>
<feature type="domain" description="AB hydrolase-1" evidence="1">
    <location>
        <begin position="54"/>
        <end position="302"/>
    </location>
</feature>
<dbReference type="Proteomes" id="UP000683310">
    <property type="component" value="Chromosome"/>
</dbReference>